<proteinExistence type="predicted"/>
<dbReference type="OrthoDB" id="2052851at2"/>
<evidence type="ECO:0000313" key="1">
    <source>
        <dbReference type="EMBL" id="KAA5611830.1"/>
    </source>
</evidence>
<dbReference type="AlphaFoldDB" id="A0A5M6IU35"/>
<comment type="caution">
    <text evidence="1">The sequence shown here is derived from an EMBL/GenBank/DDBJ whole genome shotgun (WGS) entry which is preliminary data.</text>
</comment>
<sequence length="213" mass="23494">MHPRLLLERSGLSVRQAALFAEIPRKPLSNALAMDDPPRWAEYVVQGLLAELVRNPGLLASCRASGDMPEVLKGDLWAAVTARQSLPVLAEAEAPMTYLDLDGILARRHPERGPSGTLAKYGHPLGRVGRAVMEIGERWGVCLPPICSLVINGTTGVPGEGLDDFLRSYLIGTDRADEAKRLRQDRHRIVQLIQQEVLDYTRWEDVVAECLGQ</sequence>
<protein>
    <submittedName>
        <fullName evidence="1">Uncharacterized protein</fullName>
    </submittedName>
</protein>
<accession>A0A5M6IU35</accession>
<name>A0A5M6IU35_9PROT</name>
<reference evidence="1 2" key="1">
    <citation type="submission" date="2019-09" db="EMBL/GenBank/DDBJ databases">
        <title>Genome sequence of Rhodovastum atsumiense, a diverse member of the Acetobacteraceae family of non-sulfur purple photosynthetic bacteria.</title>
        <authorList>
            <person name="Meyer T."/>
            <person name="Kyndt J."/>
        </authorList>
    </citation>
    <scope>NUCLEOTIDE SEQUENCE [LARGE SCALE GENOMIC DNA]</scope>
    <source>
        <strain evidence="1 2">DSM 21279</strain>
    </source>
</reference>
<gene>
    <name evidence="1" type="ORF">F1189_12395</name>
</gene>
<dbReference type="Proteomes" id="UP000325255">
    <property type="component" value="Unassembled WGS sequence"/>
</dbReference>
<keyword evidence="2" id="KW-1185">Reference proteome</keyword>
<organism evidence="1 2">
    <name type="scientific">Rhodovastum atsumiense</name>
    <dbReference type="NCBI Taxonomy" id="504468"/>
    <lineage>
        <taxon>Bacteria</taxon>
        <taxon>Pseudomonadati</taxon>
        <taxon>Pseudomonadota</taxon>
        <taxon>Alphaproteobacteria</taxon>
        <taxon>Acetobacterales</taxon>
        <taxon>Acetobacteraceae</taxon>
        <taxon>Rhodovastum</taxon>
    </lineage>
</organism>
<evidence type="ECO:0000313" key="2">
    <source>
        <dbReference type="Proteomes" id="UP000325255"/>
    </source>
</evidence>
<dbReference type="EMBL" id="VWPK01000017">
    <property type="protein sequence ID" value="KAA5611830.1"/>
    <property type="molecule type" value="Genomic_DNA"/>
</dbReference>
<dbReference type="RefSeq" id="WP_150041064.1">
    <property type="nucleotide sequence ID" value="NZ_OW485605.1"/>
</dbReference>